<dbReference type="OrthoDB" id="2029085at2"/>
<dbReference type="STRING" id="1852522.SAMN06295960_0894"/>
<sequence length="415" mass="44389">MKSMYKVLATTTIMAMLAVPMAASAQVSTQPVKAGVVQTKDLSDKKVLGTMGQMTNYVNNEDGTFMTITGRGVTPDAQREMILSINEQTKIIDAKGNKVDLTKIVESLIKGDKVVKAFYDANITKSLPARGTALTIIIQDYTMSGITGEVTSADNGRLTVEGTNIYTGSKETMILNLDPKAEIYGEGGKALKQEDLKAGMNITAFYGPAVTASLPAQSSTNYILVNGQGDNTGENNGGEEANDLIGTDGIIMNKSNDRITVVGKGLEGGQHYVMLGVDKDTVIVDENGKTLTADALKADVRVDAFYGPMMTMSYPGQAHAAKIVVKAQETFKIEGTIEKMDRDLKNSIYVNVGSDDNTANDLILHISEDTIMPNVQGIEDLKQGTKIVAYHSAAVTMSLPGMTNAEIIMIDGFVK</sequence>
<keyword evidence="3" id="KW-1185">Reference proteome</keyword>
<dbReference type="RefSeq" id="WP_085493102.1">
    <property type="nucleotide sequence ID" value="NZ_FXAZ01000001.1"/>
</dbReference>
<accession>A0A1X7IVP4</accession>
<dbReference type="AlphaFoldDB" id="A0A1X7IVP4"/>
<dbReference type="EMBL" id="FXAZ01000001">
    <property type="protein sequence ID" value="SMG19255.1"/>
    <property type="molecule type" value="Genomic_DNA"/>
</dbReference>
<protein>
    <recommendedName>
        <fullName evidence="4">Peptidase</fullName>
    </recommendedName>
</protein>
<feature type="signal peptide" evidence="1">
    <location>
        <begin position="1"/>
        <end position="25"/>
    </location>
</feature>
<evidence type="ECO:0008006" key="4">
    <source>
        <dbReference type="Google" id="ProtNLM"/>
    </source>
</evidence>
<evidence type="ECO:0000313" key="2">
    <source>
        <dbReference type="EMBL" id="SMG19255.1"/>
    </source>
</evidence>
<dbReference type="Proteomes" id="UP000193834">
    <property type="component" value="Unassembled WGS sequence"/>
</dbReference>
<name>A0A1X7IVP4_9BACL</name>
<proteinExistence type="predicted"/>
<evidence type="ECO:0000313" key="3">
    <source>
        <dbReference type="Proteomes" id="UP000193834"/>
    </source>
</evidence>
<keyword evidence="1" id="KW-0732">Signal</keyword>
<gene>
    <name evidence="2" type="ORF">SAMN06295960_0894</name>
</gene>
<feature type="chain" id="PRO_5012259517" description="Peptidase" evidence="1">
    <location>
        <begin position="26"/>
        <end position="415"/>
    </location>
</feature>
<organism evidence="2 3">
    <name type="scientific">Paenibacillus aquistagni</name>
    <dbReference type="NCBI Taxonomy" id="1852522"/>
    <lineage>
        <taxon>Bacteria</taxon>
        <taxon>Bacillati</taxon>
        <taxon>Bacillota</taxon>
        <taxon>Bacilli</taxon>
        <taxon>Bacillales</taxon>
        <taxon>Paenibacillaceae</taxon>
        <taxon>Paenibacillus</taxon>
    </lineage>
</organism>
<evidence type="ECO:0000256" key="1">
    <source>
        <dbReference type="SAM" id="SignalP"/>
    </source>
</evidence>
<reference evidence="2 3" key="1">
    <citation type="submission" date="2017-04" db="EMBL/GenBank/DDBJ databases">
        <authorList>
            <person name="Afonso C.L."/>
            <person name="Miller P.J."/>
            <person name="Scott M.A."/>
            <person name="Spackman E."/>
            <person name="Goraichik I."/>
            <person name="Dimitrov K.M."/>
            <person name="Suarez D.L."/>
            <person name="Swayne D.E."/>
        </authorList>
    </citation>
    <scope>NUCLEOTIDE SEQUENCE [LARGE SCALE GENOMIC DNA]</scope>
    <source>
        <strain evidence="2 3">11</strain>
    </source>
</reference>